<dbReference type="InterPro" id="IPR017871">
    <property type="entry name" value="ABC_transporter-like_CS"/>
</dbReference>
<evidence type="ECO:0000259" key="4">
    <source>
        <dbReference type="PROSITE" id="PS50893"/>
    </source>
</evidence>
<reference evidence="6" key="1">
    <citation type="submission" date="2013-09" db="EMBL/GenBank/DDBJ databases">
        <title>The Genome Sequence of Anopheles maculatus species B.</title>
        <authorList>
            <consortium name="The Broad Institute Genomics Platform"/>
            <person name="Neafsey D.E."/>
            <person name="Besansky N."/>
            <person name="Howell P."/>
            <person name="Walton C."/>
            <person name="Young S.K."/>
            <person name="Zeng Q."/>
            <person name="Gargeya S."/>
            <person name="Fitzgerald M."/>
            <person name="Haas B."/>
            <person name="Abouelleil A."/>
            <person name="Allen A.W."/>
            <person name="Alvarado L."/>
            <person name="Arachchi H.M."/>
            <person name="Berlin A.M."/>
            <person name="Chapman S.B."/>
            <person name="Gainer-Dewar J."/>
            <person name="Goldberg J."/>
            <person name="Griggs A."/>
            <person name="Gujja S."/>
            <person name="Hansen M."/>
            <person name="Howarth C."/>
            <person name="Imamovic A."/>
            <person name="Ireland A."/>
            <person name="Larimer J."/>
            <person name="McCowan C."/>
            <person name="Murphy C."/>
            <person name="Pearson M."/>
            <person name="Poon T.W."/>
            <person name="Priest M."/>
            <person name="Roberts A."/>
            <person name="Saif S."/>
            <person name="Shea T."/>
            <person name="Sisk P."/>
            <person name="Sykes S."/>
            <person name="Wortman J."/>
            <person name="Nusbaum C."/>
            <person name="Birren B."/>
        </authorList>
    </citation>
    <scope>NUCLEOTIDE SEQUENCE [LARGE SCALE GENOMIC DNA]</scope>
    <source>
        <strain evidence="6">maculatus3</strain>
    </source>
</reference>
<dbReference type="PANTHER" id="PTHR43038:SF5">
    <property type="entry name" value="RE14039P"/>
    <property type="match status" value="1"/>
</dbReference>
<dbReference type="PANTHER" id="PTHR43038">
    <property type="entry name" value="ATP-BINDING CASSETTE, SUB-FAMILY H, MEMBER 1"/>
    <property type="match status" value="1"/>
</dbReference>
<evidence type="ECO:0000313" key="5">
    <source>
        <dbReference type="EnsemblMetazoa" id="AMAM020846-PA"/>
    </source>
</evidence>
<keyword evidence="2" id="KW-0067">ATP-binding</keyword>
<organism evidence="5 6">
    <name type="scientific">Anopheles maculatus</name>
    <dbReference type="NCBI Taxonomy" id="74869"/>
    <lineage>
        <taxon>Eukaryota</taxon>
        <taxon>Metazoa</taxon>
        <taxon>Ecdysozoa</taxon>
        <taxon>Arthropoda</taxon>
        <taxon>Hexapoda</taxon>
        <taxon>Insecta</taxon>
        <taxon>Pterygota</taxon>
        <taxon>Neoptera</taxon>
        <taxon>Endopterygota</taxon>
        <taxon>Diptera</taxon>
        <taxon>Nematocera</taxon>
        <taxon>Culicoidea</taxon>
        <taxon>Culicidae</taxon>
        <taxon>Anophelinae</taxon>
        <taxon>Anopheles</taxon>
        <taxon>Anopheles maculatus group</taxon>
    </lineage>
</organism>
<dbReference type="GO" id="GO:0005524">
    <property type="term" value="F:ATP binding"/>
    <property type="evidence" value="ECO:0007669"/>
    <property type="project" value="UniProtKB-KW"/>
</dbReference>
<keyword evidence="6" id="KW-1185">Reference proteome</keyword>
<dbReference type="SUPFAM" id="SSF52540">
    <property type="entry name" value="P-loop containing nucleoside triphosphate hydrolases"/>
    <property type="match status" value="1"/>
</dbReference>
<accession>A0A182T6V8</accession>
<keyword evidence="1" id="KW-0547">Nucleotide-binding</keyword>
<evidence type="ECO:0000256" key="2">
    <source>
        <dbReference type="ARBA" id="ARBA00022840"/>
    </source>
</evidence>
<evidence type="ECO:0000313" key="6">
    <source>
        <dbReference type="Proteomes" id="UP000075901"/>
    </source>
</evidence>
<feature type="region of interest" description="Disordered" evidence="3">
    <location>
        <begin position="1"/>
        <end position="22"/>
    </location>
</feature>
<feature type="region of interest" description="Disordered" evidence="3">
    <location>
        <begin position="330"/>
        <end position="350"/>
    </location>
</feature>
<dbReference type="CDD" id="cd03230">
    <property type="entry name" value="ABC_DR_subfamily_A"/>
    <property type="match status" value="1"/>
</dbReference>
<dbReference type="EnsemblMetazoa" id="AMAM020846-RA">
    <property type="protein sequence ID" value="AMAM020846-PA"/>
    <property type="gene ID" value="AMAM020846"/>
</dbReference>
<dbReference type="AlphaFoldDB" id="A0A182T6V8"/>
<sequence length="396" mass="43720">MDAESEGIPPIATGSGQTTATNDTDFDLAARRKMFMSQPSTVAIRRQQAVCVRRAHKIYGTKKNPNVILDGLNMTVPKGAIYGLLGASGCGKTTLLSCIVGRRRLNSGEIWVLGGRPGSRGSGVPGPRIGYMPQEVALYGEFTIRETLIYFGWIYGMTTDQLPNASRFVKNLSGGQQRRMSLAAALLNEPELLILDEPTVGVDPVLRQSIWDHLVEITKSGNTTVIVTTHYIEETRQAHMIGLMRGGKFLAEESPADLLAQYQAESLEDVFLKLSVLQNMGKRRRSSIAQEVVEHVRIPAISNPALDLSPEEDHGEISGEFGDNISMSSRGPDAVTPEIQAPPLPPEEDTKTPFVDYLKIVKPNHMRALIWKNFLWMWRNVGYVVGDTFEAIYSHK</sequence>
<feature type="domain" description="ABC transporter" evidence="4">
    <location>
        <begin position="53"/>
        <end position="271"/>
    </location>
</feature>
<dbReference type="Pfam" id="PF00005">
    <property type="entry name" value="ABC_tran"/>
    <property type="match status" value="1"/>
</dbReference>
<evidence type="ECO:0000256" key="1">
    <source>
        <dbReference type="ARBA" id="ARBA00022741"/>
    </source>
</evidence>
<protein>
    <recommendedName>
        <fullName evidence="4">ABC transporter domain-containing protein</fullName>
    </recommendedName>
</protein>
<dbReference type="PROSITE" id="PS50893">
    <property type="entry name" value="ABC_TRANSPORTER_2"/>
    <property type="match status" value="1"/>
</dbReference>
<dbReference type="Gene3D" id="3.40.50.300">
    <property type="entry name" value="P-loop containing nucleotide triphosphate hydrolases"/>
    <property type="match status" value="1"/>
</dbReference>
<name>A0A182T6V8_9DIPT</name>
<dbReference type="Proteomes" id="UP000075901">
    <property type="component" value="Unassembled WGS sequence"/>
</dbReference>
<dbReference type="InterPro" id="IPR003593">
    <property type="entry name" value="AAA+_ATPase"/>
</dbReference>
<dbReference type="SMART" id="SM00382">
    <property type="entry name" value="AAA"/>
    <property type="match status" value="1"/>
</dbReference>
<proteinExistence type="predicted"/>
<dbReference type="InterPro" id="IPR003439">
    <property type="entry name" value="ABC_transporter-like_ATP-bd"/>
</dbReference>
<dbReference type="PROSITE" id="PS00211">
    <property type="entry name" value="ABC_TRANSPORTER_1"/>
    <property type="match status" value="1"/>
</dbReference>
<reference evidence="5" key="2">
    <citation type="submission" date="2020-05" db="UniProtKB">
        <authorList>
            <consortium name="EnsemblMetazoa"/>
        </authorList>
    </citation>
    <scope>IDENTIFICATION</scope>
    <source>
        <strain evidence="5">maculatus3</strain>
    </source>
</reference>
<evidence type="ECO:0000256" key="3">
    <source>
        <dbReference type="SAM" id="MobiDB-lite"/>
    </source>
</evidence>
<dbReference type="InterPro" id="IPR027417">
    <property type="entry name" value="P-loop_NTPase"/>
</dbReference>
<dbReference type="GO" id="GO:0016887">
    <property type="term" value="F:ATP hydrolysis activity"/>
    <property type="evidence" value="ECO:0007669"/>
    <property type="project" value="InterPro"/>
</dbReference>
<dbReference type="VEuPathDB" id="VectorBase:AMAM020846"/>